<dbReference type="OrthoDB" id="415068at2759"/>
<evidence type="ECO:0000313" key="1">
    <source>
        <dbReference type="EMBL" id="GBP95837.1"/>
    </source>
</evidence>
<organism evidence="1 2">
    <name type="scientific">Eumeta variegata</name>
    <name type="common">Bagworm moth</name>
    <name type="synonym">Eumeta japonica</name>
    <dbReference type="NCBI Taxonomy" id="151549"/>
    <lineage>
        <taxon>Eukaryota</taxon>
        <taxon>Metazoa</taxon>
        <taxon>Ecdysozoa</taxon>
        <taxon>Arthropoda</taxon>
        <taxon>Hexapoda</taxon>
        <taxon>Insecta</taxon>
        <taxon>Pterygota</taxon>
        <taxon>Neoptera</taxon>
        <taxon>Endopterygota</taxon>
        <taxon>Lepidoptera</taxon>
        <taxon>Glossata</taxon>
        <taxon>Ditrysia</taxon>
        <taxon>Tineoidea</taxon>
        <taxon>Psychidae</taxon>
        <taxon>Oiketicinae</taxon>
        <taxon>Eumeta</taxon>
    </lineage>
</organism>
<dbReference type="Proteomes" id="UP000299102">
    <property type="component" value="Unassembled WGS sequence"/>
</dbReference>
<dbReference type="GO" id="GO:0003964">
    <property type="term" value="F:RNA-directed DNA polymerase activity"/>
    <property type="evidence" value="ECO:0007669"/>
    <property type="project" value="UniProtKB-KW"/>
</dbReference>
<name>A0A4C2AAD4_EUMVA</name>
<protein>
    <submittedName>
        <fullName evidence="1">Probable RNA-directed DNA polymerase from transposon BS</fullName>
    </submittedName>
</protein>
<keyword evidence="2" id="KW-1185">Reference proteome</keyword>
<dbReference type="EMBL" id="BGZK01002688">
    <property type="protein sequence ID" value="GBP95837.1"/>
    <property type="molecule type" value="Genomic_DNA"/>
</dbReference>
<evidence type="ECO:0000313" key="2">
    <source>
        <dbReference type="Proteomes" id="UP000299102"/>
    </source>
</evidence>
<proteinExistence type="predicted"/>
<keyword evidence="1" id="KW-0695">RNA-directed DNA polymerase</keyword>
<gene>
    <name evidence="1" type="primary">RTase</name>
    <name evidence="1" type="ORF">EVAR_97473_1</name>
</gene>
<comment type="caution">
    <text evidence="1">The sequence shown here is derived from an EMBL/GenBank/DDBJ whole genome shotgun (WGS) entry which is preliminary data.</text>
</comment>
<keyword evidence="1" id="KW-0808">Transferase</keyword>
<accession>A0A4C2AAD4</accession>
<reference evidence="1 2" key="1">
    <citation type="journal article" date="2019" name="Commun. Biol.">
        <title>The bagworm genome reveals a unique fibroin gene that provides high tensile strength.</title>
        <authorList>
            <person name="Kono N."/>
            <person name="Nakamura H."/>
            <person name="Ohtoshi R."/>
            <person name="Tomita M."/>
            <person name="Numata K."/>
            <person name="Arakawa K."/>
        </authorList>
    </citation>
    <scope>NUCLEOTIDE SEQUENCE [LARGE SCALE GENOMIC DNA]</scope>
</reference>
<dbReference type="AlphaFoldDB" id="A0A4C2AAD4"/>
<keyword evidence="1" id="KW-0548">Nucleotidyltransferase</keyword>
<sequence length="90" mass="10293">MPRTKEYCSAVFWTSNKRSIVWHKGLLCKIKKILPHSHLLMSSYLCDRTFQVKLRDARSSLYTCLAGYPGSVLGPVLYNIFTSDLPQSPK</sequence>